<feature type="compositionally biased region" description="Basic and acidic residues" evidence="3">
    <location>
        <begin position="548"/>
        <end position="569"/>
    </location>
</feature>
<feature type="compositionally biased region" description="Basic and acidic residues" evidence="3">
    <location>
        <begin position="212"/>
        <end position="222"/>
    </location>
</feature>
<feature type="compositionally biased region" description="Low complexity" evidence="3">
    <location>
        <begin position="293"/>
        <end position="302"/>
    </location>
</feature>
<feature type="compositionally biased region" description="Low complexity" evidence="3">
    <location>
        <begin position="234"/>
        <end position="252"/>
    </location>
</feature>
<feature type="compositionally biased region" description="Polar residues" evidence="3">
    <location>
        <begin position="393"/>
        <end position="436"/>
    </location>
</feature>
<feature type="compositionally biased region" description="Low complexity" evidence="3">
    <location>
        <begin position="373"/>
        <end position="392"/>
    </location>
</feature>
<evidence type="ECO:0000256" key="3">
    <source>
        <dbReference type="SAM" id="MobiDB-lite"/>
    </source>
</evidence>
<organism evidence="5 6">
    <name type="scientific">Ladona fulva</name>
    <name type="common">Scarce chaser dragonfly</name>
    <name type="synonym">Libellula fulva</name>
    <dbReference type="NCBI Taxonomy" id="123851"/>
    <lineage>
        <taxon>Eukaryota</taxon>
        <taxon>Metazoa</taxon>
        <taxon>Ecdysozoa</taxon>
        <taxon>Arthropoda</taxon>
        <taxon>Hexapoda</taxon>
        <taxon>Insecta</taxon>
        <taxon>Pterygota</taxon>
        <taxon>Palaeoptera</taxon>
        <taxon>Odonata</taxon>
        <taxon>Epiprocta</taxon>
        <taxon>Anisoptera</taxon>
        <taxon>Libelluloidea</taxon>
        <taxon>Libellulidae</taxon>
        <taxon>Ladona</taxon>
    </lineage>
</organism>
<feature type="compositionally biased region" description="Low complexity" evidence="3">
    <location>
        <begin position="141"/>
        <end position="209"/>
    </location>
</feature>
<feature type="compositionally biased region" description="Acidic residues" evidence="3">
    <location>
        <begin position="100"/>
        <end position="110"/>
    </location>
</feature>
<feature type="compositionally biased region" description="Polar residues" evidence="3">
    <location>
        <begin position="89"/>
        <end position="99"/>
    </location>
</feature>
<dbReference type="GO" id="GO:0035102">
    <property type="term" value="C:PRC1 complex"/>
    <property type="evidence" value="ECO:0007669"/>
    <property type="project" value="TreeGrafter"/>
</dbReference>
<dbReference type="Proteomes" id="UP000792457">
    <property type="component" value="Unassembled WGS sequence"/>
</dbReference>
<dbReference type="CDD" id="cd18644">
    <property type="entry name" value="CD_polycomb"/>
    <property type="match status" value="1"/>
</dbReference>
<keyword evidence="6" id="KW-1185">Reference proteome</keyword>
<evidence type="ECO:0000313" key="5">
    <source>
        <dbReference type="EMBL" id="KAG8230159.1"/>
    </source>
</evidence>
<name>A0A8K0K9Q3_LADFU</name>
<proteinExistence type="predicted"/>
<dbReference type="AlphaFoldDB" id="A0A8K0K9Q3"/>
<dbReference type="InterPro" id="IPR016197">
    <property type="entry name" value="Chromo-like_dom_sf"/>
</dbReference>
<evidence type="ECO:0000313" key="6">
    <source>
        <dbReference type="Proteomes" id="UP000792457"/>
    </source>
</evidence>
<dbReference type="InterPro" id="IPR023780">
    <property type="entry name" value="Chromo_domain"/>
</dbReference>
<feature type="compositionally biased region" description="Low complexity" evidence="3">
    <location>
        <begin position="112"/>
        <end position="133"/>
    </location>
</feature>
<dbReference type="OrthoDB" id="8192126at2759"/>
<dbReference type="InterPro" id="IPR017984">
    <property type="entry name" value="Chromo_dom_subgr"/>
</dbReference>
<dbReference type="PROSITE" id="PS50013">
    <property type="entry name" value="CHROMO_2"/>
    <property type="match status" value="1"/>
</dbReference>
<dbReference type="PROSITE" id="PS00598">
    <property type="entry name" value="CHROMO_1"/>
    <property type="match status" value="1"/>
</dbReference>
<dbReference type="GO" id="GO:0000122">
    <property type="term" value="P:negative regulation of transcription by RNA polymerase II"/>
    <property type="evidence" value="ECO:0007669"/>
    <property type="project" value="TreeGrafter"/>
</dbReference>
<evidence type="ECO:0000259" key="4">
    <source>
        <dbReference type="PROSITE" id="PS50013"/>
    </source>
</evidence>
<dbReference type="InterPro" id="IPR000953">
    <property type="entry name" value="Chromo/chromo_shadow_dom"/>
</dbReference>
<feature type="domain" description="Chromo" evidence="4">
    <location>
        <begin position="13"/>
        <end position="71"/>
    </location>
</feature>
<dbReference type="InterPro" id="IPR033773">
    <property type="entry name" value="CBX7_C"/>
</dbReference>
<dbReference type="Pfam" id="PF00385">
    <property type="entry name" value="Chromo"/>
    <property type="match status" value="1"/>
</dbReference>
<dbReference type="GO" id="GO:0003682">
    <property type="term" value="F:chromatin binding"/>
    <property type="evidence" value="ECO:0007669"/>
    <property type="project" value="TreeGrafter"/>
</dbReference>
<dbReference type="InterPro" id="IPR052458">
    <property type="entry name" value="PcG_PRC1-like_component"/>
</dbReference>
<dbReference type="SMART" id="SM00298">
    <property type="entry name" value="CHROMO"/>
    <property type="match status" value="1"/>
</dbReference>
<dbReference type="PRINTS" id="PR00504">
    <property type="entry name" value="CHROMODOMAIN"/>
</dbReference>
<feature type="region of interest" description="Disordered" evidence="3">
    <location>
        <begin position="54"/>
        <end position="499"/>
    </location>
</feature>
<keyword evidence="2" id="KW-0539">Nucleus</keyword>
<feature type="compositionally biased region" description="Polar residues" evidence="3">
    <location>
        <begin position="310"/>
        <end position="320"/>
    </location>
</feature>
<evidence type="ECO:0000256" key="2">
    <source>
        <dbReference type="ARBA" id="ARBA00023242"/>
    </source>
</evidence>
<reference evidence="5" key="1">
    <citation type="submission" date="2013-04" db="EMBL/GenBank/DDBJ databases">
        <authorList>
            <person name="Qu J."/>
            <person name="Murali S.C."/>
            <person name="Bandaranaike D."/>
            <person name="Bellair M."/>
            <person name="Blankenburg K."/>
            <person name="Chao H."/>
            <person name="Dinh H."/>
            <person name="Doddapaneni H."/>
            <person name="Downs B."/>
            <person name="Dugan-Rocha S."/>
            <person name="Elkadiri S."/>
            <person name="Gnanaolivu R.D."/>
            <person name="Hernandez B."/>
            <person name="Javaid M."/>
            <person name="Jayaseelan J.C."/>
            <person name="Lee S."/>
            <person name="Li M."/>
            <person name="Ming W."/>
            <person name="Munidasa M."/>
            <person name="Muniz J."/>
            <person name="Nguyen L."/>
            <person name="Ongeri F."/>
            <person name="Osuji N."/>
            <person name="Pu L.-L."/>
            <person name="Puazo M."/>
            <person name="Qu C."/>
            <person name="Quiroz J."/>
            <person name="Raj R."/>
            <person name="Weissenberger G."/>
            <person name="Xin Y."/>
            <person name="Zou X."/>
            <person name="Han Y."/>
            <person name="Richards S."/>
            <person name="Worley K."/>
            <person name="Muzny D."/>
            <person name="Gibbs R."/>
        </authorList>
    </citation>
    <scope>NUCLEOTIDE SEQUENCE</scope>
    <source>
        <strain evidence="5">Sampled in the wild</strain>
    </source>
</reference>
<dbReference type="InterPro" id="IPR023779">
    <property type="entry name" value="Chromodomain_CS"/>
</dbReference>
<dbReference type="Pfam" id="PF17218">
    <property type="entry name" value="CBX7_C"/>
    <property type="match status" value="1"/>
</dbReference>
<feature type="compositionally biased region" description="Low complexity" evidence="3">
    <location>
        <begin position="444"/>
        <end position="455"/>
    </location>
</feature>
<reference evidence="5" key="2">
    <citation type="submission" date="2017-10" db="EMBL/GenBank/DDBJ databases">
        <title>Ladona fulva Genome sequencing and assembly.</title>
        <authorList>
            <person name="Murali S."/>
            <person name="Richards S."/>
            <person name="Bandaranaike D."/>
            <person name="Bellair M."/>
            <person name="Blankenburg K."/>
            <person name="Chao H."/>
            <person name="Dinh H."/>
            <person name="Doddapaneni H."/>
            <person name="Dugan-Rocha S."/>
            <person name="Elkadiri S."/>
            <person name="Gnanaolivu R."/>
            <person name="Hernandez B."/>
            <person name="Skinner E."/>
            <person name="Javaid M."/>
            <person name="Lee S."/>
            <person name="Li M."/>
            <person name="Ming W."/>
            <person name="Munidasa M."/>
            <person name="Muniz J."/>
            <person name="Nguyen L."/>
            <person name="Hughes D."/>
            <person name="Osuji N."/>
            <person name="Pu L.-L."/>
            <person name="Puazo M."/>
            <person name="Qu C."/>
            <person name="Quiroz J."/>
            <person name="Raj R."/>
            <person name="Weissenberger G."/>
            <person name="Xin Y."/>
            <person name="Zou X."/>
            <person name="Han Y."/>
            <person name="Worley K."/>
            <person name="Muzny D."/>
            <person name="Gibbs R."/>
        </authorList>
    </citation>
    <scope>NUCLEOTIDE SEQUENCE</scope>
    <source>
        <strain evidence="5">Sampled in the wild</strain>
    </source>
</reference>
<accession>A0A8K0K9Q3</accession>
<protein>
    <recommendedName>
        <fullName evidence="4">Chromo domain-containing protein</fullName>
    </recommendedName>
</protein>
<sequence>MNEMELPMGDRVYAAERIMKKRVRRGRVEYFVKWKGWSQKHSTWEPEENILDGRLIDMFEQGQRDRDPTPNKRGPKRKESSRYSDASALASSSNGQPQEESTEDGEELPTEEAVSNSAESEVDVAVSSQSSEDSQQKRSKQSSAPGSPNASSAIPTTSTVTSITSSVTTYSSTSSDSSNTTSSLTSAQLTANSGISSDAGGGDAPSTGGTKRKAEVLSKESGKIGVTISTCGGSSKASASQMSPNSSIQSSKGGLGSPPGSPMHQPQPAASASSPGGVKEATLPSPSSPSPLSPSQRLGPPLAKMPRLVQEQSSTASDGNQAKPAPVLQRRFSASSAVSSRSQGSDSSSTGRTSAPTLPFSPESGPKSPTGWSSQGSPSPVSGVSSGMQVQSNNSTTKQAQMSTQSFGKKSAATFSSSDSKNSATENNSTQNSQLISLPPCDENVQTNSSSSTVSAPKGDKGESAGTGENGYDDAREGAEEDEEEWDEEEDPPGCEYWHSRVPSADQIFITDVTVNLRTVTIRECKTKSGFFKERGDRSLEEDFQGVDSKEGREDGREEGRAEVENDVK</sequence>
<feature type="compositionally biased region" description="Low complexity" evidence="3">
    <location>
        <begin position="333"/>
        <end position="354"/>
    </location>
</feature>
<dbReference type="EMBL" id="KZ308468">
    <property type="protein sequence ID" value="KAG8230159.1"/>
    <property type="molecule type" value="Genomic_DNA"/>
</dbReference>
<feature type="region of interest" description="Disordered" evidence="3">
    <location>
        <begin position="536"/>
        <end position="569"/>
    </location>
</feature>
<dbReference type="Gene3D" id="2.40.50.40">
    <property type="match status" value="1"/>
</dbReference>
<dbReference type="PANTHER" id="PTHR46389:SF3">
    <property type="entry name" value="POLYCOMB GROUP PROTEIN PC"/>
    <property type="match status" value="1"/>
</dbReference>
<gene>
    <name evidence="5" type="ORF">J437_LFUL010410</name>
</gene>
<comment type="subcellular location">
    <subcellularLocation>
        <location evidence="1">Nucleus</location>
    </subcellularLocation>
</comment>
<dbReference type="PANTHER" id="PTHR46389">
    <property type="entry name" value="POLYCOMB GROUP PROTEIN PC"/>
    <property type="match status" value="1"/>
</dbReference>
<feature type="compositionally biased region" description="Basic and acidic residues" evidence="3">
    <location>
        <begin position="54"/>
        <end position="70"/>
    </location>
</feature>
<evidence type="ECO:0000256" key="1">
    <source>
        <dbReference type="ARBA" id="ARBA00004123"/>
    </source>
</evidence>
<comment type="caution">
    <text evidence="5">The sequence shown here is derived from an EMBL/GenBank/DDBJ whole genome shotgun (WGS) entry which is preliminary data.</text>
</comment>
<dbReference type="SUPFAM" id="SSF54160">
    <property type="entry name" value="Chromo domain-like"/>
    <property type="match status" value="1"/>
</dbReference>
<feature type="compositionally biased region" description="Acidic residues" evidence="3">
    <location>
        <begin position="479"/>
        <end position="493"/>
    </location>
</feature>
<dbReference type="GO" id="GO:0000785">
    <property type="term" value="C:chromatin"/>
    <property type="evidence" value="ECO:0007669"/>
    <property type="project" value="TreeGrafter"/>
</dbReference>